<evidence type="ECO:0000256" key="1">
    <source>
        <dbReference type="ARBA" id="ARBA00023172"/>
    </source>
</evidence>
<name>A0A0H2RE73_9AGAM</name>
<reference evidence="3 4" key="1">
    <citation type="submission" date="2015-04" db="EMBL/GenBank/DDBJ databases">
        <title>Complete genome sequence of Schizopora paradoxa KUC8140, a cosmopolitan wood degrader in East Asia.</title>
        <authorList>
            <consortium name="DOE Joint Genome Institute"/>
            <person name="Min B."/>
            <person name="Park H."/>
            <person name="Jang Y."/>
            <person name="Kim J.-J."/>
            <person name="Kim K.H."/>
            <person name="Pangilinan J."/>
            <person name="Lipzen A."/>
            <person name="Riley R."/>
            <person name="Grigoriev I.V."/>
            <person name="Spatafora J.W."/>
            <person name="Choi I.-G."/>
        </authorList>
    </citation>
    <scope>NUCLEOTIDE SEQUENCE [LARGE SCALE GENOMIC DNA]</scope>
    <source>
        <strain evidence="3 4">KUC8140</strain>
    </source>
</reference>
<organism evidence="3 4">
    <name type="scientific">Schizopora paradoxa</name>
    <dbReference type="NCBI Taxonomy" id="27342"/>
    <lineage>
        <taxon>Eukaryota</taxon>
        <taxon>Fungi</taxon>
        <taxon>Dikarya</taxon>
        <taxon>Basidiomycota</taxon>
        <taxon>Agaricomycotina</taxon>
        <taxon>Agaricomycetes</taxon>
        <taxon>Hymenochaetales</taxon>
        <taxon>Schizoporaceae</taxon>
        <taxon>Schizopora</taxon>
    </lineage>
</organism>
<gene>
    <name evidence="3" type="ORF">SCHPADRAFT_943121</name>
</gene>
<dbReference type="AlphaFoldDB" id="A0A0H2RE73"/>
<dbReference type="GO" id="GO:0003677">
    <property type="term" value="F:DNA binding"/>
    <property type="evidence" value="ECO:0007669"/>
    <property type="project" value="InterPro"/>
</dbReference>
<protein>
    <recommendedName>
        <fullName evidence="2">Tyr recombinase domain-containing protein</fullName>
    </recommendedName>
</protein>
<keyword evidence="4" id="KW-1185">Reference proteome</keyword>
<accession>A0A0H2RE73</accession>
<dbReference type="InterPro" id="IPR013762">
    <property type="entry name" value="Integrase-like_cat_sf"/>
</dbReference>
<keyword evidence="1" id="KW-0233">DNA recombination</keyword>
<sequence length="505" mass="57425">MAYRLAGAFGTLRATARTRHRFFSTTSSYTSSSLGEGFSSFKVLKLESQQPPAHTETSTLALAAAYALAPRTLALAPYTLALAPHTRMHTSGVLLPLQEKLPSSSPDLFEDEETFAELDSTYETIDACMKAIDVDAEFPEDYQVTNESKLAADIASHYITDATRKGHKRIIKAYILYHLNKAKENSYTWDPKAVTENTPFDITAFITKKCGKVEDGCEGRKMSTAVSTRAALTYYYRLLRPYEPTISWSVDSAGLCRGLPTRSRVVHEFISGLERMKARDGETPQSTRAINFDDMQRLYKRCVVDLKGNERREGITVYLFAFLLMLRIDEVINLDFECIEFKNGASYFEISHKTRKNAQTGCRQNWFLHANDVDTFLCPLRALMRLAILYGEKNPCTGPLFLQIKAGAVQWGLRFSSSLLGRALMSDLQQLGYLKWALYGTHSFRRGGCQYRLKRCGWSIDMVAAWGGWSQQEAATMFRYFYSPNDNHEHMFEYDRPAQKRRKIF</sequence>
<dbReference type="GO" id="GO:0015074">
    <property type="term" value="P:DNA integration"/>
    <property type="evidence" value="ECO:0007669"/>
    <property type="project" value="InterPro"/>
</dbReference>
<dbReference type="EMBL" id="KQ086036">
    <property type="protein sequence ID" value="KLO10084.1"/>
    <property type="molecule type" value="Genomic_DNA"/>
</dbReference>
<dbReference type="InterPro" id="IPR002104">
    <property type="entry name" value="Integrase_catalytic"/>
</dbReference>
<evidence type="ECO:0000313" key="3">
    <source>
        <dbReference type="EMBL" id="KLO10084.1"/>
    </source>
</evidence>
<dbReference type="Gene3D" id="1.10.443.10">
    <property type="entry name" value="Intergrase catalytic core"/>
    <property type="match status" value="1"/>
</dbReference>
<dbReference type="GO" id="GO:0006310">
    <property type="term" value="P:DNA recombination"/>
    <property type="evidence" value="ECO:0007669"/>
    <property type="project" value="UniProtKB-KW"/>
</dbReference>
<evidence type="ECO:0000313" key="4">
    <source>
        <dbReference type="Proteomes" id="UP000053477"/>
    </source>
</evidence>
<dbReference type="OrthoDB" id="3163890at2759"/>
<dbReference type="PROSITE" id="PS51898">
    <property type="entry name" value="TYR_RECOMBINASE"/>
    <property type="match status" value="1"/>
</dbReference>
<dbReference type="InterPro" id="IPR011010">
    <property type="entry name" value="DNA_brk_join_enz"/>
</dbReference>
<dbReference type="InParanoid" id="A0A0H2RE73"/>
<feature type="domain" description="Tyr recombinase" evidence="2">
    <location>
        <begin position="285"/>
        <end position="496"/>
    </location>
</feature>
<dbReference type="SUPFAM" id="SSF56349">
    <property type="entry name" value="DNA breaking-rejoining enzymes"/>
    <property type="match status" value="1"/>
</dbReference>
<dbReference type="Proteomes" id="UP000053477">
    <property type="component" value="Unassembled WGS sequence"/>
</dbReference>
<evidence type="ECO:0000259" key="2">
    <source>
        <dbReference type="PROSITE" id="PS51898"/>
    </source>
</evidence>
<proteinExistence type="predicted"/>